<dbReference type="Proteomes" id="UP000191554">
    <property type="component" value="Unassembled WGS sequence"/>
</dbReference>
<sequence length="92" mass="10467">MGKYIKNPIPVEAIEYSTGMEDGFDELDIAVNSGLDSEHYENPADLNKIPYIYTLEGKHYINKGDYIITGVDGERYPCKREIFLKTYSPANI</sequence>
<accession>A0A1V4SFI7</accession>
<dbReference type="RefSeq" id="WP_080066037.1">
    <property type="nucleotide sequence ID" value="NZ_MZGX01000028.1"/>
</dbReference>
<evidence type="ECO:0000313" key="1">
    <source>
        <dbReference type="EMBL" id="OPX42503.1"/>
    </source>
</evidence>
<organism evidence="1 2">
    <name type="scientific">Ruminiclostridium hungatei</name>
    <name type="common">Clostridium hungatei</name>
    <dbReference type="NCBI Taxonomy" id="48256"/>
    <lineage>
        <taxon>Bacteria</taxon>
        <taxon>Bacillati</taxon>
        <taxon>Bacillota</taxon>
        <taxon>Clostridia</taxon>
        <taxon>Eubacteriales</taxon>
        <taxon>Oscillospiraceae</taxon>
        <taxon>Ruminiclostridium</taxon>
    </lineage>
</organism>
<reference evidence="1 2" key="1">
    <citation type="submission" date="2017-03" db="EMBL/GenBank/DDBJ databases">
        <title>Genome sequence of Clostridium hungatei DSM 14427.</title>
        <authorList>
            <person name="Poehlein A."/>
            <person name="Daniel R."/>
        </authorList>
    </citation>
    <scope>NUCLEOTIDE SEQUENCE [LARGE SCALE GENOMIC DNA]</scope>
    <source>
        <strain evidence="1 2">DSM 14427</strain>
    </source>
</reference>
<keyword evidence="2" id="KW-1185">Reference proteome</keyword>
<proteinExistence type="predicted"/>
<protein>
    <submittedName>
        <fullName evidence="1">Uncharacterized protein</fullName>
    </submittedName>
</protein>
<evidence type="ECO:0000313" key="2">
    <source>
        <dbReference type="Proteomes" id="UP000191554"/>
    </source>
</evidence>
<dbReference type="AlphaFoldDB" id="A0A1V4SFI7"/>
<dbReference type="OrthoDB" id="121684at2"/>
<gene>
    <name evidence="1" type="ORF">CLHUN_36280</name>
</gene>
<dbReference type="EMBL" id="MZGX01000028">
    <property type="protein sequence ID" value="OPX42503.1"/>
    <property type="molecule type" value="Genomic_DNA"/>
</dbReference>
<name>A0A1V4SFI7_RUMHU</name>
<comment type="caution">
    <text evidence="1">The sequence shown here is derived from an EMBL/GenBank/DDBJ whole genome shotgun (WGS) entry which is preliminary data.</text>
</comment>